<keyword evidence="3" id="KW-1185">Reference proteome</keyword>
<proteinExistence type="predicted"/>
<evidence type="ECO:0000259" key="1">
    <source>
        <dbReference type="PROSITE" id="PS50837"/>
    </source>
</evidence>
<dbReference type="eggNOG" id="ENOG502QTJW">
    <property type="taxonomic scope" value="Eukaryota"/>
</dbReference>
<dbReference type="Gene3D" id="3.40.50.300">
    <property type="entry name" value="P-loop containing nucleotide triphosphate hydrolases"/>
    <property type="match status" value="1"/>
</dbReference>
<name>T1JBX5_STRMM</name>
<reference evidence="3" key="1">
    <citation type="submission" date="2011-05" db="EMBL/GenBank/DDBJ databases">
        <authorList>
            <person name="Richards S.R."/>
            <person name="Qu J."/>
            <person name="Jiang H."/>
            <person name="Jhangiani S.N."/>
            <person name="Agravi P."/>
            <person name="Goodspeed R."/>
            <person name="Gross S."/>
            <person name="Mandapat C."/>
            <person name="Jackson L."/>
            <person name="Mathew T."/>
            <person name="Pu L."/>
            <person name="Thornton R."/>
            <person name="Saada N."/>
            <person name="Wilczek-Boney K.B."/>
            <person name="Lee S."/>
            <person name="Kovar C."/>
            <person name="Wu Y."/>
            <person name="Scherer S.E."/>
            <person name="Worley K.C."/>
            <person name="Muzny D.M."/>
            <person name="Gibbs R."/>
        </authorList>
    </citation>
    <scope>NUCLEOTIDE SEQUENCE</scope>
    <source>
        <strain evidence="3">Brora</strain>
    </source>
</reference>
<dbReference type="AlphaFoldDB" id="T1JBX5"/>
<dbReference type="HOGENOM" id="CLU_998595_0_0_1"/>
<feature type="domain" description="NACHT" evidence="1">
    <location>
        <begin position="134"/>
        <end position="233"/>
    </location>
</feature>
<dbReference type="PhylomeDB" id="T1JBX5"/>
<evidence type="ECO:0000313" key="2">
    <source>
        <dbReference type="EnsemblMetazoa" id="SMAR011281-PA"/>
    </source>
</evidence>
<dbReference type="EMBL" id="JH432031">
    <property type="status" value="NOT_ANNOTATED_CDS"/>
    <property type="molecule type" value="Genomic_DNA"/>
</dbReference>
<evidence type="ECO:0000313" key="3">
    <source>
        <dbReference type="Proteomes" id="UP000014500"/>
    </source>
</evidence>
<organism evidence="2 3">
    <name type="scientific">Strigamia maritima</name>
    <name type="common">European centipede</name>
    <name type="synonym">Geophilus maritimus</name>
    <dbReference type="NCBI Taxonomy" id="126957"/>
    <lineage>
        <taxon>Eukaryota</taxon>
        <taxon>Metazoa</taxon>
        <taxon>Ecdysozoa</taxon>
        <taxon>Arthropoda</taxon>
        <taxon>Myriapoda</taxon>
        <taxon>Chilopoda</taxon>
        <taxon>Pleurostigmophora</taxon>
        <taxon>Geophilomorpha</taxon>
        <taxon>Linotaeniidae</taxon>
        <taxon>Strigamia</taxon>
    </lineage>
</organism>
<protein>
    <recommendedName>
        <fullName evidence="1">NACHT domain-containing protein</fullName>
    </recommendedName>
</protein>
<accession>T1JBX5</accession>
<reference evidence="2" key="2">
    <citation type="submission" date="2015-02" db="UniProtKB">
        <authorList>
            <consortium name="EnsemblMetazoa"/>
        </authorList>
    </citation>
    <scope>IDENTIFICATION</scope>
</reference>
<dbReference type="PANTHER" id="PTHR46844:SF1">
    <property type="entry name" value="SLR5058 PROTEIN"/>
    <property type="match status" value="1"/>
</dbReference>
<dbReference type="Proteomes" id="UP000014500">
    <property type="component" value="Unassembled WGS sequence"/>
</dbReference>
<dbReference type="PANTHER" id="PTHR46844">
    <property type="entry name" value="SLR5058 PROTEIN"/>
    <property type="match status" value="1"/>
</dbReference>
<dbReference type="EnsemblMetazoa" id="SMAR011281-RA">
    <property type="protein sequence ID" value="SMAR011281-PA"/>
    <property type="gene ID" value="SMAR011281"/>
</dbReference>
<dbReference type="SUPFAM" id="SSF52540">
    <property type="entry name" value="P-loop containing nucleoside triphosphate hydrolases"/>
    <property type="match status" value="1"/>
</dbReference>
<dbReference type="Pfam" id="PF05729">
    <property type="entry name" value="NACHT"/>
    <property type="match status" value="1"/>
</dbReference>
<dbReference type="PROSITE" id="PS50837">
    <property type="entry name" value="NACHT"/>
    <property type="match status" value="1"/>
</dbReference>
<dbReference type="InterPro" id="IPR027417">
    <property type="entry name" value="P-loop_NTPase"/>
</dbReference>
<sequence>MDIKPSGNEYTGSGNVILNVDGPKNIAVSIQTRVNKQSAVGNVLLEAGATCSKSKHESRSCCETIDKNGKKLCCLFKNKLQQFYESLTLPKVAWIDEGCDLSLVEHFAQLELDDSKKAIRIEDIFNLVNDKKPVRILIEGPPGFGKTTLATKLAYDWAKNEEYINFEFAFFIPLRELKQRSIKDAIFEIGKHCEYPDNEIEMMIQCHKEEILLIMDGLDEMTQKDRYEVLKILYKQSYSEMTVVVFSRTGLFALSKPERHRLFGQTSKKMISMKNGSTY</sequence>
<dbReference type="InterPro" id="IPR007111">
    <property type="entry name" value="NACHT_NTPase"/>
</dbReference>